<dbReference type="InterPro" id="IPR002589">
    <property type="entry name" value="Macro_dom"/>
</dbReference>
<accession>A0A8S4NLW6</accession>
<dbReference type="InterPro" id="IPR012317">
    <property type="entry name" value="Poly(ADP-ribose)pol_cat_dom"/>
</dbReference>
<dbReference type="PANTHER" id="PTHR14453">
    <property type="entry name" value="PARP/ZINC FINGER CCCH TYPE DOMAIN CONTAINING PROTEIN"/>
    <property type="match status" value="1"/>
</dbReference>
<comment type="subcellular location">
    <subcellularLocation>
        <location evidence="1">Nucleus</location>
    </subcellularLocation>
</comment>
<dbReference type="SMART" id="SM00506">
    <property type="entry name" value="A1pp"/>
    <property type="match status" value="1"/>
</dbReference>
<evidence type="ECO:0000256" key="4">
    <source>
        <dbReference type="ARBA" id="ARBA00023027"/>
    </source>
</evidence>
<keyword evidence="2" id="KW-0328">Glycosyltransferase</keyword>
<evidence type="ECO:0000256" key="5">
    <source>
        <dbReference type="ARBA" id="ARBA00023242"/>
    </source>
</evidence>
<sequence length="1321" mass="148150">MCLLKSTTVHQLQSCNTFDCHDNSLNGYILTIPTDTQQKRQENHELQMLTRTHNVSNAMEYNKILVKGLNRNTSKDALEMYLDEVVQRVSNSVSSVSLEGNGEAIVTFRCGIKDVEELQARCDDMEDSDIGGIQCTMLDDEDIFEEEIPVHALSKAVWEGFPRYHSEGGEVLTFETEKEVEQSHVMGAIDELKHSVVETPKVETQRSLERPKEWNSDISHTKLPRAPTVQGATPAPVDGFKKDHPTSKKHAIQMNPSIIQLLKIENQWDDLEDTFDCRFREDGVVIKSNDSGTIRRAKLKMNELVRDIEFKSKNRKLSQGLVQVFKKNKGYNVLTKKLKQSDLHVVADICDETITFYSMDEQQAESACEIFDQLFINDKFVLKTDSNVLLTQAKWKQHVRNMHNDLVVSVAYQSTQNDVLIAGVKKDVKKAITKVQDYVARHYRIASELKVEHKLHFEKFGKEKLLSAVSGSDVCIREVDSKIIVEGPVDAVTEVKDTWEHMSKTVEAQKIRIDKPGMVGFIRSAMGVGLLKEIDPGKREVTIDVPQEIPQSNRSPECKPPIKPKPKYMIPPYNPGATEGKRLTTQVNTLTTPNNVKLTLTKGDISEQQADVLVNSCFRKLFGSATSKAFLKKGGAEFSKIFQDLKDALEDGEAQYGDVFVTDVGSKINAEKIIHAVCPLYNTSKDGVFDIITKCFEEVTKLGKGSVALPAIGTGYSGFSNKGVWNGILKAVTNIPHDATLKLVALVVNGESSYNEFSLLLNKEFSSSSLKEKTSTDAKGDDTNQYIHTYGQTSLTIEQGDVSEAKADVLVNVLEKNIDLQKSKSKIAKQFLAKGTTEFAEKQLEEMIRKLLKRATYHGLATIALPTIGTGRLIGYPVGVFYNALRACVREYDKTETTLTLVTIYVFDVAMLNELNDILKSEHNGNYDLTDAKHKTSPKKDHDVYHGSSLDVTAVGFTNEAVTYVVQEIKSIIDDNFYTKEFDCFTLRKRDVFKLMDKDEKRTVRVDALSGGRLVLCGAKTSVLVLVSKIIKRKEEYDALGPERFPKGTKEHLLALANEKIQSPAYWKEVPGNSDIFNEIKKFCECDEQLGGTWCREAVGIGSDAKGLTHSTIAVKNIEIIERDDLYKKYAVHRQSLCKLAAEGKIPQTLEKGETNPLTTTLGATHLDSYVIKEINECYLFHGAKEDTIQVISDKGPDGRLNIHGMAGKGVYLAESSTKADQYADSKDARSEGEKHMFLMRALLGNIYVADVTKQYPRPPCIEYNNGCPEPCKESHQMYDSILIVNRPPKHTNQGRLLFREFVLYGENLAYPEFLITYERQ</sequence>
<dbReference type="Gene3D" id="3.90.228.10">
    <property type="match status" value="1"/>
</dbReference>
<feature type="domain" description="Macro" evidence="6">
    <location>
        <begin position="585"/>
        <end position="765"/>
    </location>
</feature>
<dbReference type="Pfam" id="PF01661">
    <property type="entry name" value="Macro"/>
    <property type="match status" value="1"/>
</dbReference>
<dbReference type="GO" id="GO:0003950">
    <property type="term" value="F:NAD+ poly-ADP-ribosyltransferase activity"/>
    <property type="evidence" value="ECO:0007669"/>
    <property type="project" value="InterPro"/>
</dbReference>
<keyword evidence="4" id="KW-0520">NAD</keyword>
<keyword evidence="8" id="KW-1185">Reference proteome</keyword>
<evidence type="ECO:0000256" key="1">
    <source>
        <dbReference type="ARBA" id="ARBA00004123"/>
    </source>
</evidence>
<dbReference type="GO" id="GO:0003714">
    <property type="term" value="F:transcription corepressor activity"/>
    <property type="evidence" value="ECO:0007669"/>
    <property type="project" value="TreeGrafter"/>
</dbReference>
<name>A0A8S4NLW6_OWEFU</name>
<evidence type="ECO:0000256" key="3">
    <source>
        <dbReference type="ARBA" id="ARBA00022679"/>
    </source>
</evidence>
<dbReference type="Proteomes" id="UP000749559">
    <property type="component" value="Unassembled WGS sequence"/>
</dbReference>
<dbReference type="PANTHER" id="PTHR14453:SF67">
    <property type="entry name" value="POLY [ADP-RIBOSE] POLYMERASE"/>
    <property type="match status" value="1"/>
</dbReference>
<organism evidence="7 8">
    <name type="scientific">Owenia fusiformis</name>
    <name type="common">Polychaete worm</name>
    <dbReference type="NCBI Taxonomy" id="6347"/>
    <lineage>
        <taxon>Eukaryota</taxon>
        <taxon>Metazoa</taxon>
        <taxon>Spiralia</taxon>
        <taxon>Lophotrochozoa</taxon>
        <taxon>Annelida</taxon>
        <taxon>Polychaeta</taxon>
        <taxon>Sedentaria</taxon>
        <taxon>Canalipalpata</taxon>
        <taxon>Sabellida</taxon>
        <taxon>Oweniida</taxon>
        <taxon>Oweniidae</taxon>
        <taxon>Owenia</taxon>
    </lineage>
</organism>
<dbReference type="EMBL" id="CAIIXF020000004">
    <property type="protein sequence ID" value="CAH1781386.1"/>
    <property type="molecule type" value="Genomic_DNA"/>
</dbReference>
<gene>
    <name evidence="7" type="ORF">OFUS_LOCUS7969</name>
</gene>
<comment type="caution">
    <text evidence="7">The sequence shown here is derived from an EMBL/GenBank/DDBJ whole genome shotgun (WGS) entry which is preliminary data.</text>
</comment>
<dbReference type="OrthoDB" id="411019at2759"/>
<dbReference type="GO" id="GO:0005634">
    <property type="term" value="C:nucleus"/>
    <property type="evidence" value="ECO:0007669"/>
    <property type="project" value="UniProtKB-SubCell"/>
</dbReference>
<keyword evidence="3" id="KW-0808">Transferase</keyword>
<evidence type="ECO:0000256" key="2">
    <source>
        <dbReference type="ARBA" id="ARBA00022676"/>
    </source>
</evidence>
<evidence type="ECO:0000313" key="7">
    <source>
        <dbReference type="EMBL" id="CAH1781386.1"/>
    </source>
</evidence>
<dbReference type="SUPFAM" id="SSF56399">
    <property type="entry name" value="ADP-ribosylation"/>
    <property type="match status" value="1"/>
</dbReference>
<reference evidence="7" key="1">
    <citation type="submission" date="2022-03" db="EMBL/GenBank/DDBJ databases">
        <authorList>
            <person name="Martin C."/>
        </authorList>
    </citation>
    <scope>NUCLEOTIDE SEQUENCE</scope>
</reference>
<evidence type="ECO:0000313" key="8">
    <source>
        <dbReference type="Proteomes" id="UP000749559"/>
    </source>
</evidence>
<dbReference type="InterPro" id="IPR052056">
    <property type="entry name" value="Mono-ARTD/PARP"/>
</dbReference>
<dbReference type="PROSITE" id="PS51154">
    <property type="entry name" value="MACRO"/>
    <property type="match status" value="1"/>
</dbReference>
<proteinExistence type="predicted"/>
<keyword evidence="5" id="KW-0539">Nucleus</keyword>
<evidence type="ECO:0000259" key="6">
    <source>
        <dbReference type="PROSITE" id="PS51154"/>
    </source>
</evidence>
<dbReference type="Gene3D" id="3.40.220.10">
    <property type="entry name" value="Leucine Aminopeptidase, subunit E, domain 1"/>
    <property type="match status" value="2"/>
</dbReference>
<dbReference type="GO" id="GO:0010629">
    <property type="term" value="P:negative regulation of gene expression"/>
    <property type="evidence" value="ECO:0007669"/>
    <property type="project" value="TreeGrafter"/>
</dbReference>
<dbReference type="GO" id="GO:0005737">
    <property type="term" value="C:cytoplasm"/>
    <property type="evidence" value="ECO:0007669"/>
    <property type="project" value="TreeGrafter"/>
</dbReference>
<dbReference type="Pfam" id="PF00644">
    <property type="entry name" value="PARP"/>
    <property type="match status" value="1"/>
</dbReference>
<dbReference type="InterPro" id="IPR043472">
    <property type="entry name" value="Macro_dom-like"/>
</dbReference>
<dbReference type="SUPFAM" id="SSF52949">
    <property type="entry name" value="Macro domain-like"/>
    <property type="match status" value="2"/>
</dbReference>
<protein>
    <recommendedName>
        <fullName evidence="6">Macro domain-containing protein</fullName>
    </recommendedName>
</protein>